<proteinExistence type="predicted"/>
<accession>M7AG56</accession>
<dbReference type="AlphaFoldDB" id="M7AG56"/>
<dbReference type="Proteomes" id="UP000031443">
    <property type="component" value="Unassembled WGS sequence"/>
</dbReference>
<dbReference type="Pfam" id="PF21047">
    <property type="entry name" value="HEAT_Maestro"/>
    <property type="match status" value="1"/>
</dbReference>
<feature type="region of interest" description="Disordered" evidence="1">
    <location>
        <begin position="1"/>
        <end position="48"/>
    </location>
</feature>
<organism evidence="4 5">
    <name type="scientific">Chelonia mydas</name>
    <name type="common">Green sea-turtle</name>
    <name type="synonym">Chelonia agassizi</name>
    <dbReference type="NCBI Taxonomy" id="8469"/>
    <lineage>
        <taxon>Eukaryota</taxon>
        <taxon>Metazoa</taxon>
        <taxon>Chordata</taxon>
        <taxon>Craniata</taxon>
        <taxon>Vertebrata</taxon>
        <taxon>Euteleostomi</taxon>
        <taxon>Archelosauria</taxon>
        <taxon>Testudinata</taxon>
        <taxon>Testudines</taxon>
        <taxon>Cryptodira</taxon>
        <taxon>Durocryptodira</taxon>
        <taxon>Americhelydia</taxon>
        <taxon>Chelonioidea</taxon>
        <taxon>Cheloniidae</taxon>
        <taxon>Chelonia</taxon>
    </lineage>
</organism>
<name>M7AG56_CHEMY</name>
<evidence type="ECO:0000313" key="4">
    <source>
        <dbReference type="EMBL" id="EMP23856.1"/>
    </source>
</evidence>
<protein>
    <submittedName>
        <fullName evidence="4">HEAT repeat-containing protein 8</fullName>
    </submittedName>
</protein>
<evidence type="ECO:0000259" key="2">
    <source>
        <dbReference type="Pfam" id="PF21047"/>
    </source>
</evidence>
<gene>
    <name evidence="4" type="ORF">UY3_19088</name>
</gene>
<dbReference type="PANTHER" id="PTHR23120:SF0">
    <property type="entry name" value="MAESTRO HEAT-LIKE REPEAT FAMILY MEMBER 1"/>
    <property type="match status" value="1"/>
</dbReference>
<feature type="compositionally biased region" description="Basic and acidic residues" evidence="1">
    <location>
        <begin position="17"/>
        <end position="46"/>
    </location>
</feature>
<dbReference type="Pfam" id="PF23210">
    <property type="entry name" value="HEAT_Maestro_2"/>
    <property type="match status" value="1"/>
</dbReference>
<feature type="domain" description="MROH2B-like HEAT-repeats" evidence="3">
    <location>
        <begin position="335"/>
        <end position="416"/>
    </location>
</feature>
<dbReference type="InterPro" id="IPR055408">
    <property type="entry name" value="HEAT_MROH2B-like"/>
</dbReference>
<sequence>MGGAGGEGLAPALSRADPQHGYDDENVRNDDQKSAHFKQTAKDKNQHQIPMNAAAGEFQERGVPQLLQTHGREREIGTYCQTQASFISSPYVTGSPNSLPATGNLGRETEGIVQHPFQTTWVWEIEEEDGLWTISEHLPPSSIPSRATALMESIAELIENLPMESKPTSIVSSSMAAVCNLSKLKPPLALELESRLLRALLYTIFTMGTGQDTTHFQALHKTYSQSLDSMFRGLLTETPTTDKLQHLLEHVHFWLHSKKTQERARAIWSSAALLRFATTLPGFDVFEHVFTGGQRRTFLQAALLAIHNPQIRVSQAGLVLTYSFLGEASQLIRDEELIENLPMESEPTSIVSSSMAAVCNLSKLKPPLALELESRLLRAVLHGVFTMGTGQDTTHFQALHKTYLRSLDTMFRDLLTETPTTDKLQHLLEHGHFWLHSKMTQERARAIRSSAALLRFATTLPGFDSSSDFPKAGHFVLQLGLYISDPADDISRQARGGVYWLYSLLLQNWGLNIREASELWCWDGLQDTERLAYRNMARVGEVFGHIFTGCQRRTFLQAALLAIHDPQIRVSLAGLVLTYSILEEASQLIGDEVAKEGSTGEGSPGPFTSGP</sequence>
<dbReference type="PANTHER" id="PTHR23120">
    <property type="entry name" value="MAESTRO-RELATED HEAT DOMAIN-CONTAINING"/>
    <property type="match status" value="1"/>
</dbReference>
<evidence type="ECO:0000259" key="3">
    <source>
        <dbReference type="Pfam" id="PF23210"/>
    </source>
</evidence>
<dbReference type="GO" id="GO:0005737">
    <property type="term" value="C:cytoplasm"/>
    <property type="evidence" value="ECO:0007669"/>
    <property type="project" value="TreeGrafter"/>
</dbReference>
<evidence type="ECO:0000313" key="5">
    <source>
        <dbReference type="Proteomes" id="UP000031443"/>
    </source>
</evidence>
<reference evidence="5" key="1">
    <citation type="journal article" date="2013" name="Nat. Genet.">
        <title>The draft genomes of soft-shell turtle and green sea turtle yield insights into the development and evolution of the turtle-specific body plan.</title>
        <authorList>
            <person name="Wang Z."/>
            <person name="Pascual-Anaya J."/>
            <person name="Zadissa A."/>
            <person name="Li W."/>
            <person name="Niimura Y."/>
            <person name="Huang Z."/>
            <person name="Li C."/>
            <person name="White S."/>
            <person name="Xiong Z."/>
            <person name="Fang D."/>
            <person name="Wang B."/>
            <person name="Ming Y."/>
            <person name="Chen Y."/>
            <person name="Zheng Y."/>
            <person name="Kuraku S."/>
            <person name="Pignatelli M."/>
            <person name="Herrero J."/>
            <person name="Beal K."/>
            <person name="Nozawa M."/>
            <person name="Li Q."/>
            <person name="Wang J."/>
            <person name="Zhang H."/>
            <person name="Yu L."/>
            <person name="Shigenobu S."/>
            <person name="Wang J."/>
            <person name="Liu J."/>
            <person name="Flicek P."/>
            <person name="Searle S."/>
            <person name="Wang J."/>
            <person name="Kuratani S."/>
            <person name="Yin Y."/>
            <person name="Aken B."/>
            <person name="Zhang G."/>
            <person name="Irie N."/>
        </authorList>
    </citation>
    <scope>NUCLEOTIDE SEQUENCE [LARGE SCALE GENOMIC DNA]</scope>
</reference>
<dbReference type="InterPro" id="IPR048465">
    <property type="entry name" value="Maestro-like_HEAT"/>
</dbReference>
<feature type="domain" description="Maestro-like HEAT-repeats" evidence="2">
    <location>
        <begin position="441"/>
        <end position="594"/>
    </location>
</feature>
<evidence type="ECO:0000256" key="1">
    <source>
        <dbReference type="SAM" id="MobiDB-lite"/>
    </source>
</evidence>
<keyword evidence="5" id="KW-1185">Reference proteome</keyword>
<dbReference type="InterPro" id="IPR045206">
    <property type="entry name" value="Maestro_heat-like_prot"/>
</dbReference>
<dbReference type="EMBL" id="KB607432">
    <property type="protein sequence ID" value="EMP23856.1"/>
    <property type="molecule type" value="Genomic_DNA"/>
</dbReference>